<feature type="signal peptide" evidence="1">
    <location>
        <begin position="1"/>
        <end position="18"/>
    </location>
</feature>
<dbReference type="SUPFAM" id="SSF52821">
    <property type="entry name" value="Rhodanese/Cell cycle control phosphatase"/>
    <property type="match status" value="1"/>
</dbReference>
<dbReference type="PROSITE" id="PS51257">
    <property type="entry name" value="PROKAR_LIPOPROTEIN"/>
    <property type="match status" value="1"/>
</dbReference>
<dbReference type="CDD" id="cd00158">
    <property type="entry name" value="RHOD"/>
    <property type="match status" value="1"/>
</dbReference>
<accession>A0A1Q5P8E5</accession>
<evidence type="ECO:0000259" key="2">
    <source>
        <dbReference type="PROSITE" id="PS50206"/>
    </source>
</evidence>
<reference evidence="3 4" key="1">
    <citation type="submission" date="2016-03" db="EMBL/GenBank/DDBJ databases">
        <title>Genome sequence of Pontibacter sp. nov., of the family cytophagaceae, isolated from marine sediment of the Yellow Sea, China.</title>
        <authorList>
            <person name="Zhang G."/>
            <person name="Zhang R."/>
        </authorList>
    </citation>
    <scope>NUCLEOTIDE SEQUENCE [LARGE SCALE GENOMIC DNA]</scope>
    <source>
        <strain evidence="3 4">S10-8</strain>
    </source>
</reference>
<feature type="domain" description="Rhodanese" evidence="2">
    <location>
        <begin position="54"/>
        <end position="143"/>
    </location>
</feature>
<evidence type="ECO:0000313" key="3">
    <source>
        <dbReference type="EMBL" id="OKL38451.1"/>
    </source>
</evidence>
<gene>
    <name evidence="3" type="ORF">A3841_06970</name>
</gene>
<comment type="caution">
    <text evidence="3">The sequence shown here is derived from an EMBL/GenBank/DDBJ whole genome shotgun (WGS) entry which is preliminary data.</text>
</comment>
<dbReference type="PANTHER" id="PTHR43031:SF1">
    <property type="entry name" value="PYRIDINE NUCLEOTIDE-DISULPHIDE OXIDOREDUCTASE"/>
    <property type="match status" value="1"/>
</dbReference>
<dbReference type="Gene3D" id="3.40.250.10">
    <property type="entry name" value="Rhodanese-like domain"/>
    <property type="match status" value="1"/>
</dbReference>
<feature type="chain" id="PRO_5012727875" evidence="1">
    <location>
        <begin position="19"/>
        <end position="172"/>
    </location>
</feature>
<dbReference type="AlphaFoldDB" id="A0A1Q5P8E5"/>
<dbReference type="Proteomes" id="UP000186551">
    <property type="component" value="Unassembled WGS sequence"/>
</dbReference>
<dbReference type="PROSITE" id="PS50206">
    <property type="entry name" value="RHODANESE_3"/>
    <property type="match status" value="1"/>
</dbReference>
<keyword evidence="1" id="KW-0732">Signal</keyword>
<evidence type="ECO:0000256" key="1">
    <source>
        <dbReference type="SAM" id="SignalP"/>
    </source>
</evidence>
<sequence length="172" mass="19614">MKKLLLFSAFCWLTLLQACGQATDMSYALMLEGLYKETVPTIESVQLKTIMASETEKPLLLDTRQQEEYDVSHLAGARFLGYETFQVEQLQEVPKDAPIVLYCSVGYRSERVGEQLKAAGYTNVRHLYGGLFEWVNQGLPVYDSKGKTNRVHAYSRTWGVWLQKGEKVYGKE</sequence>
<dbReference type="Pfam" id="PF00581">
    <property type="entry name" value="Rhodanese"/>
    <property type="match status" value="1"/>
</dbReference>
<proteinExistence type="predicted"/>
<keyword evidence="4" id="KW-1185">Reference proteome</keyword>
<name>A0A1Q5P8E5_9BACT</name>
<dbReference type="InterPro" id="IPR036873">
    <property type="entry name" value="Rhodanese-like_dom_sf"/>
</dbReference>
<organism evidence="3 4">
    <name type="scientific">Pontibacter flavimaris</name>
    <dbReference type="NCBI Taxonomy" id="1797110"/>
    <lineage>
        <taxon>Bacteria</taxon>
        <taxon>Pseudomonadati</taxon>
        <taxon>Bacteroidota</taxon>
        <taxon>Cytophagia</taxon>
        <taxon>Cytophagales</taxon>
        <taxon>Hymenobacteraceae</taxon>
        <taxon>Pontibacter</taxon>
    </lineage>
</organism>
<dbReference type="NCBIfam" id="NF045521">
    <property type="entry name" value="rhoda_near_glyco"/>
    <property type="match status" value="1"/>
</dbReference>
<dbReference type="InterPro" id="IPR001763">
    <property type="entry name" value="Rhodanese-like_dom"/>
</dbReference>
<dbReference type="STRING" id="1797110.A3841_06970"/>
<evidence type="ECO:0000313" key="4">
    <source>
        <dbReference type="Proteomes" id="UP000186551"/>
    </source>
</evidence>
<dbReference type="SMART" id="SM00450">
    <property type="entry name" value="RHOD"/>
    <property type="match status" value="1"/>
</dbReference>
<dbReference type="PANTHER" id="PTHR43031">
    <property type="entry name" value="FAD-DEPENDENT OXIDOREDUCTASE"/>
    <property type="match status" value="1"/>
</dbReference>
<protein>
    <submittedName>
        <fullName evidence="3">Rhodanese</fullName>
    </submittedName>
</protein>
<dbReference type="InterPro" id="IPR050229">
    <property type="entry name" value="GlpE_sulfurtransferase"/>
</dbReference>
<dbReference type="RefSeq" id="WP_073855137.1">
    <property type="nucleotide sequence ID" value="NZ_LVWA01000013.1"/>
</dbReference>
<dbReference type="EMBL" id="LVWA01000013">
    <property type="protein sequence ID" value="OKL38451.1"/>
    <property type="molecule type" value="Genomic_DNA"/>
</dbReference>